<evidence type="ECO:0000313" key="1">
    <source>
        <dbReference type="EMBL" id="PMS38912.1"/>
    </source>
</evidence>
<organism evidence="1 2">
    <name type="scientific">Trinickia symbiotica</name>
    <dbReference type="NCBI Taxonomy" id="863227"/>
    <lineage>
        <taxon>Bacteria</taxon>
        <taxon>Pseudomonadati</taxon>
        <taxon>Pseudomonadota</taxon>
        <taxon>Betaproteobacteria</taxon>
        <taxon>Burkholderiales</taxon>
        <taxon>Burkholderiaceae</taxon>
        <taxon>Trinickia</taxon>
    </lineage>
</organism>
<gene>
    <name evidence="1" type="ORF">C0Z20_02545</name>
</gene>
<sequence>MTMHSVLGMIHAQELLTVSLIRALPPDMRRQIVDEFQAQAELAELPHLSADSERETIEAYKMHIRKLSIRLASLR</sequence>
<dbReference type="RefSeq" id="WP_026229400.1">
    <property type="nucleotide sequence ID" value="NZ_KB890165.1"/>
</dbReference>
<keyword evidence="2" id="KW-1185">Reference proteome</keyword>
<evidence type="ECO:0000313" key="2">
    <source>
        <dbReference type="Proteomes" id="UP000235777"/>
    </source>
</evidence>
<accession>A0A2N7XBI6</accession>
<dbReference type="OrthoDB" id="9106718at2"/>
<reference evidence="1 2" key="1">
    <citation type="submission" date="2018-01" db="EMBL/GenBank/DDBJ databases">
        <title>Whole genome analyses suggest that Burkholderia sensu lato contains two further novel genera in the rhizoxinica-symbiotica group Mycetohabitans gen. nov., and Trinickia gen. nov.: implications for the evolution of diazotrophy and nodulation in the Burkholderiaceae.</title>
        <authorList>
            <person name="Estrada-de los Santos P."/>
            <person name="Palmer M."/>
            <person name="Chavez-Ramirez B."/>
            <person name="Beukes C."/>
            <person name="Steenkamp E.T."/>
            <person name="Hirsch A.M."/>
            <person name="Manyaka P."/>
            <person name="Maluk M."/>
            <person name="Lafos M."/>
            <person name="Crook M."/>
            <person name="Gross E."/>
            <person name="Simon M.F."/>
            <person name="Bueno dos Reis Junior F."/>
            <person name="Poole P.S."/>
            <person name="Venter S.N."/>
            <person name="James E.K."/>
        </authorList>
    </citation>
    <scope>NUCLEOTIDE SEQUENCE [LARGE SCALE GENOMIC DNA]</scope>
    <source>
        <strain evidence="1 2">JPY 581</strain>
    </source>
</reference>
<proteinExistence type="predicted"/>
<dbReference type="EMBL" id="PNYC01000001">
    <property type="protein sequence ID" value="PMS38912.1"/>
    <property type="molecule type" value="Genomic_DNA"/>
</dbReference>
<dbReference type="AlphaFoldDB" id="A0A2N7XBI6"/>
<name>A0A2N7XBI6_9BURK</name>
<protein>
    <submittedName>
        <fullName evidence="1">Uncharacterized protein</fullName>
    </submittedName>
</protein>
<dbReference type="Proteomes" id="UP000235777">
    <property type="component" value="Unassembled WGS sequence"/>
</dbReference>
<comment type="caution">
    <text evidence="1">The sequence shown here is derived from an EMBL/GenBank/DDBJ whole genome shotgun (WGS) entry which is preliminary data.</text>
</comment>